<dbReference type="CDD" id="cd01164">
    <property type="entry name" value="FruK_PfkB_like"/>
    <property type="match status" value="1"/>
</dbReference>
<proteinExistence type="inferred from homology"/>
<dbReference type="GO" id="GO:0008662">
    <property type="term" value="F:1-phosphofructokinase activity"/>
    <property type="evidence" value="ECO:0007669"/>
    <property type="project" value="UniProtKB-UniRule"/>
</dbReference>
<dbReference type="PANTHER" id="PTHR46566">
    <property type="entry name" value="1-PHOSPHOFRUCTOKINASE-RELATED"/>
    <property type="match status" value="1"/>
</dbReference>
<comment type="caution">
    <text evidence="10">The sequence shown here is derived from an EMBL/GenBank/DDBJ whole genome shotgun (WGS) entry which is preliminary data.</text>
</comment>
<evidence type="ECO:0000313" key="11">
    <source>
        <dbReference type="Proteomes" id="UP000189021"/>
    </source>
</evidence>
<evidence type="ECO:0000256" key="5">
    <source>
        <dbReference type="ARBA" id="ARBA00022840"/>
    </source>
</evidence>
<dbReference type="InterPro" id="IPR029056">
    <property type="entry name" value="Ribokinase-like"/>
</dbReference>
<dbReference type="PROSITE" id="PS00584">
    <property type="entry name" value="PFKB_KINASES_2"/>
    <property type="match status" value="1"/>
</dbReference>
<evidence type="ECO:0000256" key="8">
    <source>
        <dbReference type="RuleBase" id="RU369061"/>
    </source>
</evidence>
<gene>
    <name evidence="10" type="ORF">BZG00_01035</name>
</gene>
<dbReference type="PIRSF" id="PIRSF000535">
    <property type="entry name" value="1PFK/6PFK/LacC"/>
    <property type="match status" value="1"/>
</dbReference>
<keyword evidence="11" id="KW-1185">Reference proteome</keyword>
<dbReference type="PROSITE" id="PS00583">
    <property type="entry name" value="PFKB_KINASES_1"/>
    <property type="match status" value="1"/>
</dbReference>
<dbReference type="Proteomes" id="UP000189021">
    <property type="component" value="Unassembled WGS sequence"/>
</dbReference>
<evidence type="ECO:0000256" key="4">
    <source>
        <dbReference type="ARBA" id="ARBA00022777"/>
    </source>
</evidence>
<dbReference type="FunFam" id="3.40.1190.20:FF:000001">
    <property type="entry name" value="Phosphofructokinase"/>
    <property type="match status" value="1"/>
</dbReference>
<evidence type="ECO:0000256" key="6">
    <source>
        <dbReference type="ARBA" id="ARBA00047745"/>
    </source>
</evidence>
<accession>A0AB36K0W6</accession>
<comment type="function">
    <text evidence="8">Catalyzes the ATP-dependent phosphorylation of fructose-l-phosphate to fructose-l,6-bisphosphate.</text>
</comment>
<dbReference type="PANTHER" id="PTHR46566:SF5">
    <property type="entry name" value="1-PHOSPHOFRUCTOKINASE"/>
    <property type="match status" value="1"/>
</dbReference>
<name>A0AB36K0W6_9GAMM</name>
<dbReference type="SUPFAM" id="SSF53613">
    <property type="entry name" value="Ribokinase-like"/>
    <property type="match status" value="1"/>
</dbReference>
<evidence type="ECO:0000256" key="1">
    <source>
        <dbReference type="ARBA" id="ARBA00010688"/>
    </source>
</evidence>
<dbReference type="InterPro" id="IPR011611">
    <property type="entry name" value="PfkB_dom"/>
</dbReference>
<dbReference type="NCBIfam" id="TIGR03168">
    <property type="entry name" value="1-PFK"/>
    <property type="match status" value="1"/>
</dbReference>
<evidence type="ECO:0000256" key="2">
    <source>
        <dbReference type="ARBA" id="ARBA00022679"/>
    </source>
</evidence>
<organism evidence="10 11">
    <name type="scientific">Salinivibrio kushneri</name>
    <dbReference type="NCBI Taxonomy" id="1908198"/>
    <lineage>
        <taxon>Bacteria</taxon>
        <taxon>Pseudomonadati</taxon>
        <taxon>Pseudomonadota</taxon>
        <taxon>Gammaproteobacteria</taxon>
        <taxon>Vibrionales</taxon>
        <taxon>Vibrionaceae</taxon>
        <taxon>Salinivibrio</taxon>
    </lineage>
</organism>
<dbReference type="GO" id="GO:0044281">
    <property type="term" value="P:small molecule metabolic process"/>
    <property type="evidence" value="ECO:0007669"/>
    <property type="project" value="UniProtKB-ARBA"/>
</dbReference>
<dbReference type="NCBIfam" id="TIGR03828">
    <property type="entry name" value="pfkB"/>
    <property type="match status" value="1"/>
</dbReference>
<evidence type="ECO:0000256" key="7">
    <source>
        <dbReference type="PIRNR" id="PIRNR000535"/>
    </source>
</evidence>
<evidence type="ECO:0000256" key="3">
    <source>
        <dbReference type="ARBA" id="ARBA00022741"/>
    </source>
</evidence>
<dbReference type="RefSeq" id="WP_069362447.1">
    <property type="nucleotide sequence ID" value="NZ_CP040021.1"/>
</dbReference>
<sequence length="318" mass="33347">MSAILTVTFNPALDMTGSVSALQPGDVNLVQNYTLHPAGKGVNVARVLTDLGATVAASGFLGADNQDPFAHLFTEHGIADHFLRVPGVSRTNVKLVEKAGRVTDLNFPGMAVEQADIEALTARLLSLAEHHEWIVLAGSLPPGVSTEQLTTWITTLRDAGKKVVVDTSQHALRAAVEATPWLVKPNEAELAQCLNAPISNEQAVLLARGEQLFNQGIANVVISRGVDGVLWRDKEGWLKAVAPAQSVVSTVGAGDSLVAGLVSGCQTGLSKEAALCRAVAISALAVTQVGVGVRNDEDVNQLIEKISVSPVELSVHAE</sequence>
<dbReference type="AlphaFoldDB" id="A0AB36K0W6"/>
<dbReference type="InterPro" id="IPR022463">
    <property type="entry name" value="1-PFruKinase"/>
</dbReference>
<feature type="domain" description="Carbohydrate kinase PfkB" evidence="9">
    <location>
        <begin position="19"/>
        <end position="293"/>
    </location>
</feature>
<protein>
    <recommendedName>
        <fullName evidence="7">Phosphofructokinase</fullName>
    </recommendedName>
</protein>
<evidence type="ECO:0000259" key="9">
    <source>
        <dbReference type="Pfam" id="PF00294"/>
    </source>
</evidence>
<reference evidence="10 11" key="1">
    <citation type="journal article" date="2017" name="Genome Announc.">
        <title>Draft Genome Sequences of Salinivibrio proteolyticus, Salinivibrio sharmensis, Salinivibrio siamensis, Salinivibrio costicola subsp. alcaliphilus, Salinivibrio costicola subsp. vallismortis, and 29 New Isolates Belonging to the Genus Salinivibrio.</title>
        <authorList>
            <person name="Lopez-Hermoso C."/>
            <person name="de la Haba R.R."/>
            <person name="Sanchez-Porro C."/>
            <person name="Bayliss S.C."/>
            <person name="Feil E.J."/>
            <person name="Ventosa A."/>
        </authorList>
    </citation>
    <scope>NUCLEOTIDE SEQUENCE [LARGE SCALE GENOMIC DNA]</scope>
    <source>
        <strain evidence="10 11">AL184</strain>
    </source>
</reference>
<keyword evidence="2 7" id="KW-0808">Transferase</keyword>
<keyword evidence="5 8" id="KW-0067">ATP-binding</keyword>
<dbReference type="GO" id="GO:0005524">
    <property type="term" value="F:ATP binding"/>
    <property type="evidence" value="ECO:0007669"/>
    <property type="project" value="UniProtKB-UniRule"/>
</dbReference>
<comment type="catalytic activity">
    <reaction evidence="6 8">
        <text>beta-D-fructose 1-phosphate + ATP = beta-D-fructose 1,6-bisphosphate + ADP + H(+)</text>
        <dbReference type="Rhea" id="RHEA:14213"/>
        <dbReference type="ChEBI" id="CHEBI:15378"/>
        <dbReference type="ChEBI" id="CHEBI:30616"/>
        <dbReference type="ChEBI" id="CHEBI:32966"/>
        <dbReference type="ChEBI" id="CHEBI:138881"/>
        <dbReference type="ChEBI" id="CHEBI:456216"/>
        <dbReference type="EC" id="2.7.1.56"/>
    </reaction>
</comment>
<dbReference type="Gene3D" id="3.40.1190.20">
    <property type="match status" value="1"/>
</dbReference>
<dbReference type="InterPro" id="IPR002173">
    <property type="entry name" value="Carboh/pur_kinase_PfkB_CS"/>
</dbReference>
<keyword evidence="4 8" id="KW-0418">Kinase</keyword>
<dbReference type="Pfam" id="PF00294">
    <property type="entry name" value="PfkB"/>
    <property type="match status" value="1"/>
</dbReference>
<dbReference type="GO" id="GO:0016052">
    <property type="term" value="P:carbohydrate catabolic process"/>
    <property type="evidence" value="ECO:0007669"/>
    <property type="project" value="UniProtKB-ARBA"/>
</dbReference>
<dbReference type="InterPro" id="IPR017583">
    <property type="entry name" value="Tagatose/fructose_Pkinase"/>
</dbReference>
<keyword evidence="3 8" id="KW-0547">Nucleotide-binding</keyword>
<dbReference type="GO" id="GO:0005829">
    <property type="term" value="C:cytosol"/>
    <property type="evidence" value="ECO:0007669"/>
    <property type="project" value="TreeGrafter"/>
</dbReference>
<comment type="similarity">
    <text evidence="1 7 8">Belongs to the carbohydrate kinase PfkB family.</text>
</comment>
<dbReference type="EMBL" id="MUEK01000001">
    <property type="protein sequence ID" value="OOE41590.1"/>
    <property type="molecule type" value="Genomic_DNA"/>
</dbReference>
<evidence type="ECO:0000313" key="10">
    <source>
        <dbReference type="EMBL" id="OOE41590.1"/>
    </source>
</evidence>